<dbReference type="Proteomes" id="UP000887222">
    <property type="component" value="Unassembled WGS sequence"/>
</dbReference>
<feature type="region of interest" description="Disordered" evidence="4">
    <location>
        <begin position="933"/>
        <end position="958"/>
    </location>
</feature>
<dbReference type="PROSITE" id="PS50088">
    <property type="entry name" value="ANK_REPEAT"/>
    <property type="match status" value="2"/>
</dbReference>
<evidence type="ECO:0000256" key="4">
    <source>
        <dbReference type="SAM" id="MobiDB-lite"/>
    </source>
</evidence>
<dbReference type="PANTHER" id="PTHR24171">
    <property type="entry name" value="ANKYRIN REPEAT DOMAIN-CONTAINING PROTEIN 39-RELATED"/>
    <property type="match status" value="1"/>
</dbReference>
<dbReference type="Gene3D" id="3.40.50.300">
    <property type="entry name" value="P-loop containing nucleotide triphosphate hydrolases"/>
    <property type="match status" value="2"/>
</dbReference>
<feature type="chain" id="PRO_5045205164" description="AAA+ ATPase domain-containing protein" evidence="5">
    <location>
        <begin position="24"/>
        <end position="1270"/>
    </location>
</feature>
<evidence type="ECO:0000256" key="1">
    <source>
        <dbReference type="ARBA" id="ARBA00022737"/>
    </source>
</evidence>
<dbReference type="Pfam" id="PF00004">
    <property type="entry name" value="AAA"/>
    <property type="match status" value="1"/>
</dbReference>
<dbReference type="InterPro" id="IPR027417">
    <property type="entry name" value="P-loop_NTPase"/>
</dbReference>
<dbReference type="InterPro" id="IPR036770">
    <property type="entry name" value="Ankyrin_rpt-contain_sf"/>
</dbReference>
<proteinExistence type="predicted"/>
<protein>
    <recommendedName>
        <fullName evidence="6">AAA+ ATPase domain-containing protein</fullName>
    </recommendedName>
</protein>
<dbReference type="InterPro" id="IPR003593">
    <property type="entry name" value="AAA+_ATPase"/>
</dbReference>
<dbReference type="InterPro" id="IPR003959">
    <property type="entry name" value="ATPase_AAA_core"/>
</dbReference>
<evidence type="ECO:0000313" key="8">
    <source>
        <dbReference type="Proteomes" id="UP000887222"/>
    </source>
</evidence>
<dbReference type="EMBL" id="BPMK01000001">
    <property type="protein sequence ID" value="GIZ50324.1"/>
    <property type="molecule type" value="Genomic_DNA"/>
</dbReference>
<gene>
    <name evidence="7" type="ORF">NCCP691_03380</name>
</gene>
<feature type="compositionally biased region" description="Basic and acidic residues" evidence="4">
    <location>
        <begin position="943"/>
        <end position="958"/>
    </location>
</feature>
<organism evidence="7 8">
    <name type="scientific">Noviherbaspirillum aridicola</name>
    <dbReference type="NCBI Taxonomy" id="2849687"/>
    <lineage>
        <taxon>Bacteria</taxon>
        <taxon>Pseudomonadati</taxon>
        <taxon>Pseudomonadota</taxon>
        <taxon>Betaproteobacteria</taxon>
        <taxon>Burkholderiales</taxon>
        <taxon>Oxalobacteraceae</taxon>
        <taxon>Noviherbaspirillum</taxon>
    </lineage>
</organism>
<reference evidence="7 8" key="1">
    <citation type="journal article" date="2022" name="Int. J. Syst. Evol. Microbiol.">
        <title>Noviherbaspirillum aridicola sp. nov., isolated from an arid soil in Pakistan.</title>
        <authorList>
            <person name="Khan I.U."/>
            <person name="Saqib M."/>
            <person name="Amin A."/>
            <person name="Hussain F."/>
            <person name="Li L."/>
            <person name="Liu Y.H."/>
            <person name="Fang B.Z."/>
            <person name="Ahmed I."/>
            <person name="Li W.J."/>
        </authorList>
    </citation>
    <scope>NUCLEOTIDE SEQUENCE [LARGE SCALE GENOMIC DNA]</scope>
    <source>
        <strain evidence="7 8">NCCP-691</strain>
    </source>
</reference>
<feature type="domain" description="AAA+ ATPase" evidence="6">
    <location>
        <begin position="705"/>
        <end position="856"/>
    </location>
</feature>
<name>A0ABQ4PZM7_9BURK</name>
<evidence type="ECO:0000256" key="5">
    <source>
        <dbReference type="SAM" id="SignalP"/>
    </source>
</evidence>
<feature type="repeat" description="ANK" evidence="3">
    <location>
        <begin position="1131"/>
        <end position="1153"/>
    </location>
</feature>
<keyword evidence="1" id="KW-0677">Repeat</keyword>
<feature type="domain" description="AAA+ ATPase" evidence="6">
    <location>
        <begin position="243"/>
        <end position="396"/>
    </location>
</feature>
<feature type="compositionally biased region" description="Low complexity" evidence="4">
    <location>
        <begin position="1013"/>
        <end position="1023"/>
    </location>
</feature>
<dbReference type="SMART" id="SM00382">
    <property type="entry name" value="AAA"/>
    <property type="match status" value="2"/>
</dbReference>
<accession>A0ABQ4PZM7</accession>
<keyword evidence="2 3" id="KW-0040">ANK repeat</keyword>
<dbReference type="SUPFAM" id="SSF48403">
    <property type="entry name" value="Ankyrin repeat"/>
    <property type="match status" value="1"/>
</dbReference>
<sequence length="1270" mass="138546">MAKKAGVRTLSAVGNAVLGVAQAAATTAVTSRVLPYVTGSGGALFSAAASTVSHFTARQRRQRPLDLESGSAMPPITPGDPTSALHFVLANQVSASIGDTIKGFFEIAKQLKLRDMDLYAMIHQKMKEGSKDFEAAHPELRSSFRALDDEIQFRIASLEGDAKMDLSDLKNLLEARELLALIPYESVNISHCEHGGDAIKRAEADAAQAEIVRQAPDNVKPVLDAYIRDVRDATLPFNQEGRSKSLICLAGAAGTGKSHTATRIFEAFGKTPVRCTMEELIEALTGKTSDGENRLSRQSTPAECLGPFYQWIKSGDASCPIIIEEVKLNDPALSDISKRLLDPEVRRFEISYPAVPGVKFKLNLDRVPICFTSNEIATDPAIIRRVPHAVYESAPEWVRRLVANQDFSAQVRMLDNFALSEEQKQSVVSAVSATMEYMIAQNMENDPGPAILRQVIAQVFAFERSKFLGTAPADPAGEAGADVERDAPRWEMAPALLPEETRAFIDASFKKCRSAGLATILTEAIQSESEQTGTVLSLRELAAIVDDKGKDLSKRERVQVMFNILRHQSAGYENKLRENYERVLAEHGGETGARAVEEARMPLQSFTKIDDAIAAGMVPLNQENVAGYNLVMKMLRARELLSLVPLETPNISHAEKGGDAGKRREMNKIQRNIARQLPEDVKNVVNTFISAMREASLPFRQAGRARPAIIIAGGPGTGKTTLARRMFEDFGKPYIEMTVAQLISIMDASRPGAFAPMTKDADDAIGGLMAFIDKQDAGCGILIDEAELDSEKNLAALKRVLDTNLTRLIVPFADVKGVNFVFDISKSPICMTTNHPTKEDALLRRAPQIMLSAAPELVRRRMAERDFRQQVQLLDHYSLSEDAKQSIVEQVSNLMEYAIEQNMSNHPGPAILHELIPALFARFRDNYLRAQEDDVSEVSETEEAPRWSKPPEDELPQEDRVFINDFYTTRQQQAADGRGEAPVRPVVSTGLFGGLNLAGPLDELTPTEPPSPGVASGGVPASPTGHSRAASTDEPAEVSLRGEDGQTLLTDHFRPLRVSVPTDEAERLRFAAERGSVDDIRGILQDAAGLDVNVPDKYGNTPLLLAATKGWKPAVDVLMADTRTAWTTNVLGQTPLHVAAARGHKEIVREFLRQAEEGRLPIDLNARDNAGFTPLARAVAARMPDVVSILLAHDSVNVNAATSGGATPLHIAARAGGLQLVRLLAQHQDTDRSVRDNEGKTAFDIAYEKHSTRLLNWLAVGDSKRSQAVA</sequence>
<feature type="compositionally biased region" description="Acidic residues" evidence="4">
    <location>
        <begin position="933"/>
        <end position="942"/>
    </location>
</feature>
<evidence type="ECO:0000256" key="2">
    <source>
        <dbReference type="ARBA" id="ARBA00023043"/>
    </source>
</evidence>
<keyword evidence="8" id="KW-1185">Reference proteome</keyword>
<dbReference type="CDD" id="cd00009">
    <property type="entry name" value="AAA"/>
    <property type="match status" value="1"/>
</dbReference>
<dbReference type="PROSITE" id="PS50297">
    <property type="entry name" value="ANK_REP_REGION"/>
    <property type="match status" value="2"/>
</dbReference>
<feature type="repeat" description="ANK" evidence="3">
    <location>
        <begin position="1204"/>
        <end position="1227"/>
    </location>
</feature>
<evidence type="ECO:0000259" key="6">
    <source>
        <dbReference type="SMART" id="SM00382"/>
    </source>
</evidence>
<evidence type="ECO:0000313" key="7">
    <source>
        <dbReference type="EMBL" id="GIZ50324.1"/>
    </source>
</evidence>
<keyword evidence="5" id="KW-0732">Signal</keyword>
<evidence type="ECO:0000256" key="3">
    <source>
        <dbReference type="PROSITE-ProRule" id="PRU00023"/>
    </source>
</evidence>
<comment type="caution">
    <text evidence="7">The sequence shown here is derived from an EMBL/GenBank/DDBJ whole genome shotgun (WGS) entry which is preliminary data.</text>
</comment>
<feature type="signal peptide" evidence="5">
    <location>
        <begin position="1"/>
        <end position="23"/>
    </location>
</feature>
<dbReference type="Gene3D" id="1.25.40.20">
    <property type="entry name" value="Ankyrin repeat-containing domain"/>
    <property type="match status" value="1"/>
</dbReference>
<dbReference type="Pfam" id="PF12796">
    <property type="entry name" value="Ank_2"/>
    <property type="match status" value="2"/>
</dbReference>
<dbReference type="SMART" id="SM00248">
    <property type="entry name" value="ANK"/>
    <property type="match status" value="4"/>
</dbReference>
<dbReference type="SUPFAM" id="SSF52540">
    <property type="entry name" value="P-loop containing nucleoside triphosphate hydrolases"/>
    <property type="match status" value="2"/>
</dbReference>
<dbReference type="InterPro" id="IPR002110">
    <property type="entry name" value="Ankyrin_rpt"/>
</dbReference>
<feature type="region of interest" description="Disordered" evidence="4">
    <location>
        <begin position="998"/>
        <end position="1040"/>
    </location>
</feature>